<evidence type="ECO:0000313" key="7">
    <source>
        <dbReference type="EMBL" id="HIZ90137.1"/>
    </source>
</evidence>
<accession>A0A9D2GVJ1</accession>
<comment type="caution">
    <text evidence="7">The sequence shown here is derived from an EMBL/GenBank/DDBJ whole genome shotgun (WGS) entry which is preliminary data.</text>
</comment>
<dbReference type="GO" id="GO:0005524">
    <property type="term" value="F:ATP binding"/>
    <property type="evidence" value="ECO:0007669"/>
    <property type="project" value="UniProtKB-KW"/>
</dbReference>
<dbReference type="GO" id="GO:0015645">
    <property type="term" value="F:fatty acid ligase activity"/>
    <property type="evidence" value="ECO:0007669"/>
    <property type="project" value="TreeGrafter"/>
</dbReference>
<evidence type="ECO:0000256" key="2">
    <source>
        <dbReference type="ARBA" id="ARBA00022598"/>
    </source>
</evidence>
<keyword evidence="3" id="KW-0547">Nucleotide-binding</keyword>
<dbReference type="GO" id="GO:0006637">
    <property type="term" value="P:acyl-CoA metabolic process"/>
    <property type="evidence" value="ECO:0007669"/>
    <property type="project" value="TreeGrafter"/>
</dbReference>
<sequence>MLKKFLKQITFTSQKDFAENYAVNVPENFNFAYDVVDAWAEKEPEKKAMLWTNDEGRLIDFTFADFKKFSDLTASFFAKLGIKKGDTVMLILKRRFEFWFSMLGLHKLGAIAIPATHLLTDKDIVYRNNAADVKMIVACGDKNIIEHVNKAKPASPTLKHTVSIGPEIPEGWEDFHKGINEAPEFVRPDHVNNNDDISLIYFTSGTTANPKMAAHDFLYPLGHIITGKYWHNLDENSLHLTISDTGWGKAVWGKLYGQWIAGANIFVYDHEKFTPAEILKAIEKYKITSFCAPPTVFRFLIREDIMNTDLSSLKWCTIAGEALNPAVYDTFYEMTGIKLREGFGQTETTLTVVTLPWVEPKPGSMGLPNPQYDVDIITSEGKSAEVGEHGQIIIRTDKKKPLGLFKEYYKDKERTKAVWNNNIYHTGDIAWRDKDGYFWFVGRADDIIKSSGYRISPFEVESVLMTHKAIVECAVTAAPDELRGQVIKATVVLADEYKNCNHEEMIKDIQEYVKKTTAPYKYPRIVEIVDKLPKTISGKIRRVEIREKDN</sequence>
<reference evidence="7" key="1">
    <citation type="journal article" date="2021" name="PeerJ">
        <title>Extensive microbial diversity within the chicken gut microbiome revealed by metagenomics and culture.</title>
        <authorList>
            <person name="Gilroy R."/>
            <person name="Ravi A."/>
            <person name="Getino M."/>
            <person name="Pursley I."/>
            <person name="Horton D.L."/>
            <person name="Alikhan N.F."/>
            <person name="Baker D."/>
            <person name="Gharbi K."/>
            <person name="Hall N."/>
            <person name="Watson M."/>
            <person name="Adriaenssens E.M."/>
            <person name="Foster-Nyarko E."/>
            <person name="Jarju S."/>
            <person name="Secka A."/>
            <person name="Antonio M."/>
            <person name="Oren A."/>
            <person name="Chaudhuri R.R."/>
            <person name="La Ragione R."/>
            <person name="Hildebrand F."/>
            <person name="Pallen M.J."/>
        </authorList>
    </citation>
    <scope>NUCLEOTIDE SEQUENCE</scope>
    <source>
        <strain evidence="7">ChiW4-1371</strain>
    </source>
</reference>
<evidence type="ECO:0000256" key="1">
    <source>
        <dbReference type="ARBA" id="ARBA00006432"/>
    </source>
</evidence>
<dbReference type="PANTHER" id="PTHR43605">
    <property type="entry name" value="ACYL-COENZYME A SYNTHETASE"/>
    <property type="match status" value="1"/>
</dbReference>
<organism evidence="7 8">
    <name type="scientific">Candidatus Mucispirillum faecigallinarum</name>
    <dbReference type="NCBI Taxonomy" id="2838699"/>
    <lineage>
        <taxon>Bacteria</taxon>
        <taxon>Pseudomonadati</taxon>
        <taxon>Deferribacterota</taxon>
        <taxon>Deferribacteres</taxon>
        <taxon>Deferribacterales</taxon>
        <taxon>Mucispirillaceae</taxon>
        <taxon>Mucispirillum</taxon>
    </lineage>
</organism>
<dbReference type="Pfam" id="PF00501">
    <property type="entry name" value="AMP-binding"/>
    <property type="match status" value="1"/>
</dbReference>
<gene>
    <name evidence="7" type="ORF">H9804_09320</name>
</gene>
<evidence type="ECO:0000313" key="8">
    <source>
        <dbReference type="Proteomes" id="UP000824176"/>
    </source>
</evidence>
<dbReference type="InterPro" id="IPR025110">
    <property type="entry name" value="AMP-bd_C"/>
</dbReference>
<dbReference type="GO" id="GO:0006633">
    <property type="term" value="P:fatty acid biosynthetic process"/>
    <property type="evidence" value="ECO:0007669"/>
    <property type="project" value="TreeGrafter"/>
</dbReference>
<dbReference type="FunFam" id="3.30.300.30:FF:000005">
    <property type="entry name" value="Acyl-coenzyme A synthetase ACSM5, mitochondrial"/>
    <property type="match status" value="1"/>
</dbReference>
<dbReference type="GO" id="GO:0016405">
    <property type="term" value="F:CoA-ligase activity"/>
    <property type="evidence" value="ECO:0007669"/>
    <property type="project" value="UniProtKB-ARBA"/>
</dbReference>
<evidence type="ECO:0000256" key="3">
    <source>
        <dbReference type="ARBA" id="ARBA00022741"/>
    </source>
</evidence>
<dbReference type="InterPro" id="IPR000873">
    <property type="entry name" value="AMP-dep_synth/lig_dom"/>
</dbReference>
<dbReference type="EMBL" id="DXAQ01000139">
    <property type="protein sequence ID" value="HIZ90137.1"/>
    <property type="molecule type" value="Genomic_DNA"/>
</dbReference>
<dbReference type="AlphaFoldDB" id="A0A9D2GVJ1"/>
<dbReference type="SUPFAM" id="SSF56801">
    <property type="entry name" value="Acetyl-CoA synthetase-like"/>
    <property type="match status" value="1"/>
</dbReference>
<dbReference type="InterPro" id="IPR051087">
    <property type="entry name" value="Mitochondrial_ACSM"/>
</dbReference>
<dbReference type="Pfam" id="PF13193">
    <property type="entry name" value="AMP-binding_C"/>
    <property type="match status" value="1"/>
</dbReference>
<reference evidence="7" key="2">
    <citation type="submission" date="2021-04" db="EMBL/GenBank/DDBJ databases">
        <authorList>
            <person name="Gilroy R."/>
        </authorList>
    </citation>
    <scope>NUCLEOTIDE SEQUENCE</scope>
    <source>
        <strain evidence="7">ChiW4-1371</strain>
    </source>
</reference>
<dbReference type="PANTHER" id="PTHR43605:SF10">
    <property type="entry name" value="ACYL-COA SYNTHETASE MEDIUM CHAIN FAMILY MEMBER 3"/>
    <property type="match status" value="1"/>
</dbReference>
<comment type="similarity">
    <text evidence="1">Belongs to the ATP-dependent AMP-binding enzyme family.</text>
</comment>
<evidence type="ECO:0000256" key="4">
    <source>
        <dbReference type="ARBA" id="ARBA00022840"/>
    </source>
</evidence>
<dbReference type="GO" id="GO:0004321">
    <property type="term" value="F:fatty-acyl-CoA synthase activity"/>
    <property type="evidence" value="ECO:0007669"/>
    <property type="project" value="TreeGrafter"/>
</dbReference>
<name>A0A9D2GVJ1_9BACT</name>
<dbReference type="Gene3D" id="3.30.300.30">
    <property type="match status" value="1"/>
</dbReference>
<dbReference type="Gene3D" id="3.40.50.12780">
    <property type="entry name" value="N-terminal domain of ligase-like"/>
    <property type="match status" value="1"/>
</dbReference>
<feature type="domain" description="AMP-binding enzyme C-terminal" evidence="6">
    <location>
        <begin position="459"/>
        <end position="539"/>
    </location>
</feature>
<proteinExistence type="inferred from homology"/>
<keyword evidence="4" id="KW-0067">ATP-binding</keyword>
<evidence type="ECO:0000259" key="5">
    <source>
        <dbReference type="Pfam" id="PF00501"/>
    </source>
</evidence>
<dbReference type="InterPro" id="IPR045851">
    <property type="entry name" value="AMP-bd_C_sf"/>
</dbReference>
<dbReference type="InterPro" id="IPR042099">
    <property type="entry name" value="ANL_N_sf"/>
</dbReference>
<keyword evidence="2" id="KW-0436">Ligase</keyword>
<protein>
    <submittedName>
        <fullName evidence="7">AMP-binding protein</fullName>
    </submittedName>
</protein>
<evidence type="ECO:0000259" key="6">
    <source>
        <dbReference type="Pfam" id="PF13193"/>
    </source>
</evidence>
<dbReference type="Proteomes" id="UP000824176">
    <property type="component" value="Unassembled WGS sequence"/>
</dbReference>
<feature type="domain" description="AMP-dependent synthetase/ligase" evidence="5">
    <location>
        <begin position="37"/>
        <end position="409"/>
    </location>
</feature>